<evidence type="ECO:0008006" key="6">
    <source>
        <dbReference type="Google" id="ProtNLM"/>
    </source>
</evidence>
<dbReference type="PANTHER" id="PTHR46192">
    <property type="entry name" value="BROAD-RANGE ACID PHOSPHATASE DET1"/>
    <property type="match status" value="1"/>
</dbReference>
<reference evidence="5" key="1">
    <citation type="journal article" date="2023" name="Commun. Biol.">
        <title>Genome analysis of Parmales, the sister group of diatoms, reveals the evolutionary specialization of diatoms from phago-mixotrophs to photoautotrophs.</title>
        <authorList>
            <person name="Ban H."/>
            <person name="Sato S."/>
            <person name="Yoshikawa S."/>
            <person name="Yamada K."/>
            <person name="Nakamura Y."/>
            <person name="Ichinomiya M."/>
            <person name="Sato N."/>
            <person name="Blanc-Mathieu R."/>
            <person name="Endo H."/>
            <person name="Kuwata A."/>
            <person name="Ogata H."/>
        </authorList>
    </citation>
    <scope>NUCLEOTIDE SEQUENCE [LARGE SCALE GENOMIC DNA]</scope>
    <source>
        <strain evidence="5">NIES 3700</strain>
    </source>
</reference>
<dbReference type="InterPro" id="IPR052765">
    <property type="entry name" value="PGM-Related"/>
</dbReference>
<sequence length="459" mass="51882">MEGAVLFAITCFYGNSFISLIPHRLSFPSSPPPHSKQSNNKSASDRNEEGRRKVSWGAQNDQAPEDNEEIREMRVGMGAGRLSFSHLGAQSTESLSSSGSQSPSSAFGPPRIRLNSTNDQSLDAGWGHFDEPPPSSSASPPPPTPPTDTSPQTPNPNRTPQHHNKSRAAYNKHIMPRRVILIRHGQSEGNINEEIYATKPDPDLLLTDSGWKQARSSGRALKEGCGSKWSGIPIGRESIHFVVSPYARTVETFHGVLDAFVPASNYKHIIDEGERLQAWYGELRRLGITWHEDPRIREQDFGNYQHPEHMKQYKLDRHRYGAFYYRFPHGESASDVYDRVSTFLDSLWRSFEAQKADNYVIVTHGASIRVLLTRYFRYSVDEYNRLSNPCNGEMVLLAHDGHGKLELRGRIQLKEPSGEEDEVLDEEEGTEGSYEFHSTLRTRPVTHTRLRTVRMSDKL</sequence>
<keyword evidence="5" id="KW-1185">Reference proteome</keyword>
<feature type="compositionally biased region" description="Low complexity" evidence="3">
    <location>
        <begin position="91"/>
        <end position="105"/>
    </location>
</feature>
<feature type="region of interest" description="Disordered" evidence="3">
    <location>
        <begin position="416"/>
        <end position="435"/>
    </location>
</feature>
<dbReference type="Pfam" id="PF00300">
    <property type="entry name" value="His_Phos_1"/>
    <property type="match status" value="2"/>
</dbReference>
<evidence type="ECO:0000313" key="5">
    <source>
        <dbReference type="Proteomes" id="UP001165122"/>
    </source>
</evidence>
<feature type="binding site" evidence="1">
    <location>
        <position position="248"/>
    </location>
    <ligand>
        <name>substrate</name>
    </ligand>
</feature>
<dbReference type="SMART" id="SM00855">
    <property type="entry name" value="PGAM"/>
    <property type="match status" value="1"/>
</dbReference>
<feature type="compositionally biased region" description="Basic and acidic residues" evidence="3">
    <location>
        <begin position="43"/>
        <end position="52"/>
    </location>
</feature>
<evidence type="ECO:0000256" key="2">
    <source>
        <dbReference type="PIRSR" id="PIRSR613078-3"/>
    </source>
</evidence>
<dbReference type="SUPFAM" id="SSF53254">
    <property type="entry name" value="Phosphoglycerate mutase-like"/>
    <property type="match status" value="1"/>
</dbReference>
<dbReference type="PROSITE" id="PS00175">
    <property type="entry name" value="PG_MUTASE"/>
    <property type="match status" value="1"/>
</dbReference>
<organism evidence="4 5">
    <name type="scientific">Triparma laevis f. longispina</name>
    <dbReference type="NCBI Taxonomy" id="1714387"/>
    <lineage>
        <taxon>Eukaryota</taxon>
        <taxon>Sar</taxon>
        <taxon>Stramenopiles</taxon>
        <taxon>Ochrophyta</taxon>
        <taxon>Bolidophyceae</taxon>
        <taxon>Parmales</taxon>
        <taxon>Triparmaceae</taxon>
        <taxon>Triparma</taxon>
    </lineage>
</organism>
<feature type="site" description="Transition state stabilizer" evidence="2">
    <location>
        <position position="364"/>
    </location>
</feature>
<dbReference type="InterPro" id="IPR001345">
    <property type="entry name" value="PG/BPGM_mutase_AS"/>
</dbReference>
<feature type="compositionally biased region" description="Pro residues" evidence="3">
    <location>
        <begin position="132"/>
        <end position="148"/>
    </location>
</feature>
<evidence type="ECO:0000256" key="1">
    <source>
        <dbReference type="PIRSR" id="PIRSR613078-2"/>
    </source>
</evidence>
<feature type="compositionally biased region" description="Acidic residues" evidence="3">
    <location>
        <begin position="418"/>
        <end position="430"/>
    </location>
</feature>
<feature type="region of interest" description="Disordered" evidence="3">
    <location>
        <begin position="89"/>
        <end position="170"/>
    </location>
</feature>
<dbReference type="EMBL" id="BRXW01000207">
    <property type="protein sequence ID" value="GMI14092.1"/>
    <property type="molecule type" value="Genomic_DNA"/>
</dbReference>
<dbReference type="Gene3D" id="3.40.50.1240">
    <property type="entry name" value="Phosphoglycerate mutase-like"/>
    <property type="match status" value="1"/>
</dbReference>
<gene>
    <name evidence="4" type="ORF">TrLO_g457</name>
</gene>
<comment type="caution">
    <text evidence="4">The sequence shown here is derived from an EMBL/GenBank/DDBJ whole genome shotgun (WGS) entry which is preliminary data.</text>
</comment>
<protein>
    <recommendedName>
        <fullName evidence="6">Phosphoglycerate mutase</fullName>
    </recommendedName>
</protein>
<dbReference type="CDD" id="cd07067">
    <property type="entry name" value="HP_PGM_like"/>
    <property type="match status" value="1"/>
</dbReference>
<proteinExistence type="predicted"/>
<dbReference type="AlphaFoldDB" id="A0A9W7FK94"/>
<name>A0A9W7FK94_9STRA</name>
<dbReference type="GO" id="GO:0003824">
    <property type="term" value="F:catalytic activity"/>
    <property type="evidence" value="ECO:0007669"/>
    <property type="project" value="InterPro"/>
</dbReference>
<evidence type="ECO:0000256" key="3">
    <source>
        <dbReference type="SAM" id="MobiDB-lite"/>
    </source>
</evidence>
<dbReference type="InterPro" id="IPR013078">
    <property type="entry name" value="His_Pase_superF_clade-1"/>
</dbReference>
<dbReference type="InterPro" id="IPR029033">
    <property type="entry name" value="His_PPase_superfam"/>
</dbReference>
<dbReference type="Proteomes" id="UP001165122">
    <property type="component" value="Unassembled WGS sequence"/>
</dbReference>
<accession>A0A9W7FK94</accession>
<dbReference type="OrthoDB" id="10261749at2759"/>
<feature type="binding site" evidence="1">
    <location>
        <begin position="183"/>
        <end position="190"/>
    </location>
    <ligand>
        <name>substrate</name>
    </ligand>
</feature>
<evidence type="ECO:0000313" key="4">
    <source>
        <dbReference type="EMBL" id="GMI14092.1"/>
    </source>
</evidence>
<feature type="region of interest" description="Disordered" evidence="3">
    <location>
        <begin position="28"/>
        <end position="67"/>
    </location>
</feature>